<reference evidence="1" key="3">
    <citation type="submission" date="2025-09" db="UniProtKB">
        <authorList>
            <consortium name="Ensembl"/>
        </authorList>
    </citation>
    <scope>IDENTIFICATION</scope>
</reference>
<organism evidence="1 2">
    <name type="scientific">Papio anubis</name>
    <name type="common">Olive baboon</name>
    <dbReference type="NCBI Taxonomy" id="9555"/>
    <lineage>
        <taxon>Eukaryota</taxon>
        <taxon>Metazoa</taxon>
        <taxon>Chordata</taxon>
        <taxon>Craniata</taxon>
        <taxon>Vertebrata</taxon>
        <taxon>Euteleostomi</taxon>
        <taxon>Mammalia</taxon>
        <taxon>Eutheria</taxon>
        <taxon>Euarchontoglires</taxon>
        <taxon>Primates</taxon>
        <taxon>Haplorrhini</taxon>
        <taxon>Catarrhini</taxon>
        <taxon>Cercopithecidae</taxon>
        <taxon>Cercopithecinae</taxon>
        <taxon>Papio</taxon>
    </lineage>
</organism>
<sequence length="89" mass="9152">MCCYVAQACLKLLASIDPPTSASPSAGITGAHHHAQLIFVFLVETGFHHVDQAGLELLTSGDPPASASQSAGITGVSQRPASVIFHLSL</sequence>
<dbReference type="Proteomes" id="UP000028761">
    <property type="component" value="Chromosome 16"/>
</dbReference>
<reference evidence="1 2" key="1">
    <citation type="submission" date="2012-03" db="EMBL/GenBank/DDBJ databases">
        <title>Whole Genome Assembly of Papio anubis.</title>
        <authorList>
            <person name="Liu Y.L."/>
            <person name="Abraham K.A."/>
            <person name="Akbar H.A."/>
            <person name="Ali S.A."/>
            <person name="Anosike U.A."/>
            <person name="Aqrawi P.A."/>
            <person name="Arias F.A."/>
            <person name="Attaway T.A."/>
            <person name="Awwad R.A."/>
            <person name="Babu C.B."/>
            <person name="Bandaranaike D.B."/>
            <person name="Battles P.B."/>
            <person name="Bell A.B."/>
            <person name="Beltran B.B."/>
            <person name="Berhane-Mersha D.B."/>
            <person name="Bess C.B."/>
            <person name="Bickham C.B."/>
            <person name="Bolden T.B."/>
            <person name="Carter K.C."/>
            <person name="Chau D.C."/>
            <person name="Chavez A.C."/>
            <person name="Clerc-Blankenburg K.C."/>
            <person name="Coyle M.C."/>
            <person name="Dao M.D."/>
            <person name="Davila M.L.D."/>
            <person name="Davy-Carroll L.D."/>
            <person name="Denson S.D."/>
            <person name="Dinh H.D."/>
            <person name="Fernandez S.F."/>
            <person name="Fernando P.F."/>
            <person name="Forbes L.F."/>
            <person name="Francis C.F."/>
            <person name="Francisco L.F."/>
            <person name="Fu Q.F."/>
            <person name="Garcia-Iii R.G."/>
            <person name="Garrett T.G."/>
            <person name="Gross S.G."/>
            <person name="Gubbala S.G."/>
            <person name="Hirani K.H."/>
            <person name="Hogues M.H."/>
            <person name="Hollins B.H."/>
            <person name="Jackson L.J."/>
            <person name="Javaid M.J."/>
            <person name="Jhangiani S.J."/>
            <person name="Johnson A.J."/>
            <person name="Johnson B.J."/>
            <person name="Jones J.J."/>
            <person name="Joshi V.J."/>
            <person name="Kalu J.K."/>
            <person name="Khan N.K."/>
            <person name="Korchina V.K."/>
            <person name="Kovar C.K."/>
            <person name="Lago L.L."/>
            <person name="Lara F.L."/>
            <person name="Le T.-K.L."/>
            <person name="Lee S.L."/>
            <person name="Legall-Iii F.L."/>
            <person name="Lemon S.L."/>
            <person name="Liu J.L."/>
            <person name="Liu Y.-S.L."/>
            <person name="Liyanage D.L."/>
            <person name="Lopez J.L."/>
            <person name="Lorensuhewa L.L."/>
            <person name="Mata R.M."/>
            <person name="Mathew T.M."/>
            <person name="Mercado C.M."/>
            <person name="Mercado I.M."/>
            <person name="Morales K.M."/>
            <person name="Morgan M.M."/>
            <person name="Munidasa M.M."/>
            <person name="Ngo D.N."/>
            <person name="Nguyen L.N."/>
            <person name="Nguyen T.N."/>
            <person name="Nguyen N.N."/>
            <person name="Obregon M.O."/>
            <person name="Okwuonu G.O."/>
            <person name="Ongeri F.O."/>
            <person name="Onwere C.O."/>
            <person name="Osifeso I.O."/>
            <person name="Parra A.P."/>
            <person name="Patil S.P."/>
            <person name="Perez A.P."/>
            <person name="Perez Y.P."/>
            <person name="Pham C.P."/>
            <person name="Pu L.-L.P."/>
            <person name="Puazo M.P."/>
            <person name="Quiroz J.Q."/>
            <person name="Rouhana J.R."/>
            <person name="Ruiz M.R."/>
            <person name="Ruiz S.-J.R."/>
            <person name="Saada N.S."/>
            <person name="Santibanez J.S."/>
            <person name="Scheel M.S."/>
            <person name="Schneider B.S."/>
            <person name="Simmons D.S."/>
            <person name="Sisson I.S."/>
            <person name="Tang L.-Y.T."/>
            <person name="Thornton R.T."/>
            <person name="Tisius J.T."/>
            <person name="Toledanes G.T."/>
            <person name="Trejos Z.T."/>
            <person name="Usmani K.U."/>
            <person name="Varghese R.V."/>
            <person name="Vattathil S.V."/>
            <person name="Vee V.V."/>
            <person name="Walker D.W."/>
            <person name="Weissenberger G.W."/>
            <person name="White C.W."/>
            <person name="Williams A.W."/>
            <person name="Woodworth J.W."/>
            <person name="Wright R.W."/>
            <person name="Zhu Y.Z."/>
            <person name="Han Y.H."/>
            <person name="Newsham I.N."/>
            <person name="Nazareth L.N."/>
            <person name="Worley K.W."/>
            <person name="Muzny D.M."/>
            <person name="Rogers J.R."/>
            <person name="Gibbs R.G."/>
        </authorList>
    </citation>
    <scope>NUCLEOTIDE SEQUENCE [LARGE SCALE GENOMIC DNA]</scope>
</reference>
<dbReference type="PRINTS" id="PR02045">
    <property type="entry name" value="F138DOMAIN"/>
</dbReference>
<dbReference type="PANTHER" id="PTHR12138">
    <property type="entry name" value="PRIMATE-EXPANDED PROTEIN FAMILY"/>
    <property type="match status" value="1"/>
</dbReference>
<evidence type="ECO:0000313" key="2">
    <source>
        <dbReference type="Proteomes" id="UP000028761"/>
    </source>
</evidence>
<dbReference type="OMA" id="FHHEVSQ"/>
<dbReference type="AlphaFoldDB" id="A0A8I5N1B7"/>
<keyword evidence="2" id="KW-1185">Reference proteome</keyword>
<protein>
    <submittedName>
        <fullName evidence="1">Uncharacterized protein</fullName>
    </submittedName>
</protein>
<reference evidence="1" key="2">
    <citation type="submission" date="2025-08" db="UniProtKB">
        <authorList>
            <consortium name="Ensembl"/>
        </authorList>
    </citation>
    <scope>IDENTIFICATION</scope>
</reference>
<proteinExistence type="predicted"/>
<accession>A0A8I5N1B7</accession>
<name>A0A8I5N1B7_PAPAN</name>
<evidence type="ECO:0000313" key="1">
    <source>
        <dbReference type="Ensembl" id="ENSPANP00000052752.1"/>
    </source>
</evidence>
<dbReference type="GeneTree" id="ENSGT01120000271815"/>
<dbReference type="PANTHER" id="PTHR12138:SF162">
    <property type="entry name" value="CHROMOSOME UNDETERMINED SCAFFOLD_275, WHOLE GENOME SHOTGUN SEQUENCE"/>
    <property type="match status" value="1"/>
</dbReference>
<dbReference type="Ensembl" id="ENSPANT00000081436.1">
    <property type="protein sequence ID" value="ENSPANP00000052752.1"/>
    <property type="gene ID" value="ENSPANG00000043768.1"/>
</dbReference>